<organism evidence="1">
    <name type="scientific">Rhizophora mucronata</name>
    <name type="common">Asiatic mangrove</name>
    <dbReference type="NCBI Taxonomy" id="61149"/>
    <lineage>
        <taxon>Eukaryota</taxon>
        <taxon>Viridiplantae</taxon>
        <taxon>Streptophyta</taxon>
        <taxon>Embryophyta</taxon>
        <taxon>Tracheophyta</taxon>
        <taxon>Spermatophyta</taxon>
        <taxon>Magnoliopsida</taxon>
        <taxon>eudicotyledons</taxon>
        <taxon>Gunneridae</taxon>
        <taxon>Pentapetalae</taxon>
        <taxon>rosids</taxon>
        <taxon>fabids</taxon>
        <taxon>Malpighiales</taxon>
        <taxon>Rhizophoraceae</taxon>
        <taxon>Rhizophora</taxon>
    </lineage>
</organism>
<accession>A0A2P2MXX2</accession>
<sequence length="47" mass="5660">MFSSIQVHLIQVPLYTKKIKIYGWSSILRKIWNYANFSFWRSCNCGM</sequence>
<evidence type="ECO:0000313" key="1">
    <source>
        <dbReference type="EMBL" id="MBX35056.1"/>
    </source>
</evidence>
<dbReference type="AlphaFoldDB" id="A0A2P2MXX2"/>
<protein>
    <submittedName>
        <fullName evidence="1">Uncharacterized protein</fullName>
    </submittedName>
</protein>
<dbReference type="EMBL" id="GGEC01054572">
    <property type="protein sequence ID" value="MBX35056.1"/>
    <property type="molecule type" value="Transcribed_RNA"/>
</dbReference>
<reference evidence="1" key="1">
    <citation type="submission" date="2018-02" db="EMBL/GenBank/DDBJ databases">
        <title>Rhizophora mucronata_Transcriptome.</title>
        <authorList>
            <person name="Meera S.P."/>
            <person name="Sreeshan A."/>
            <person name="Augustine A."/>
        </authorList>
    </citation>
    <scope>NUCLEOTIDE SEQUENCE</scope>
    <source>
        <tissue evidence="1">Leaf</tissue>
    </source>
</reference>
<proteinExistence type="predicted"/>
<name>A0A2P2MXX2_RHIMU</name>